<dbReference type="EMBL" id="AYKW01000045">
    <property type="protein sequence ID" value="PIL25581.1"/>
    <property type="molecule type" value="Genomic_DNA"/>
</dbReference>
<accession>A0A2G8RVP1</accession>
<gene>
    <name evidence="10" type="ORF">GSI_11328</name>
</gene>
<keyword evidence="9" id="KW-0472">Membrane</keyword>
<dbReference type="GO" id="GO:0020037">
    <property type="term" value="F:heme binding"/>
    <property type="evidence" value="ECO:0007669"/>
    <property type="project" value="InterPro"/>
</dbReference>
<keyword evidence="9" id="KW-0812">Transmembrane</keyword>
<evidence type="ECO:0000256" key="1">
    <source>
        <dbReference type="ARBA" id="ARBA00001971"/>
    </source>
</evidence>
<keyword evidence="9" id="KW-1133">Transmembrane helix</keyword>
<dbReference type="PANTHER" id="PTHR24305:SF187">
    <property type="entry name" value="P450, PUTATIVE (EUROFUNG)-RELATED"/>
    <property type="match status" value="1"/>
</dbReference>
<evidence type="ECO:0000256" key="2">
    <source>
        <dbReference type="ARBA" id="ARBA00005179"/>
    </source>
</evidence>
<dbReference type="Pfam" id="PF00067">
    <property type="entry name" value="p450"/>
    <property type="match status" value="1"/>
</dbReference>
<keyword evidence="5" id="KW-0560">Oxidoreductase</keyword>
<dbReference type="SUPFAM" id="SSF48264">
    <property type="entry name" value="Cytochrome P450"/>
    <property type="match status" value="1"/>
</dbReference>
<dbReference type="InterPro" id="IPR001128">
    <property type="entry name" value="Cyt_P450"/>
</dbReference>
<dbReference type="PANTHER" id="PTHR24305">
    <property type="entry name" value="CYTOCHROME P450"/>
    <property type="match status" value="1"/>
</dbReference>
<dbReference type="STRING" id="1077348.A0A2G8RVP1"/>
<protein>
    <submittedName>
        <fullName evidence="10">Cytochrome P450</fullName>
    </submittedName>
</protein>
<evidence type="ECO:0000256" key="8">
    <source>
        <dbReference type="PIRSR" id="PIRSR602401-1"/>
    </source>
</evidence>
<keyword evidence="8" id="KW-0349">Heme</keyword>
<dbReference type="PRINTS" id="PR00385">
    <property type="entry name" value="P450"/>
</dbReference>
<keyword evidence="4 8" id="KW-0479">Metal-binding</keyword>
<keyword evidence="6 8" id="KW-0408">Iron</keyword>
<reference evidence="10 11" key="1">
    <citation type="journal article" date="2015" name="Sci. Rep.">
        <title>Chromosome-level genome map provides insights into diverse defense mechanisms in the medicinal fungus Ganoderma sinense.</title>
        <authorList>
            <person name="Zhu Y."/>
            <person name="Xu J."/>
            <person name="Sun C."/>
            <person name="Zhou S."/>
            <person name="Xu H."/>
            <person name="Nelson D.R."/>
            <person name="Qian J."/>
            <person name="Song J."/>
            <person name="Luo H."/>
            <person name="Xiang L."/>
            <person name="Li Y."/>
            <person name="Xu Z."/>
            <person name="Ji A."/>
            <person name="Wang L."/>
            <person name="Lu S."/>
            <person name="Hayward A."/>
            <person name="Sun W."/>
            <person name="Li X."/>
            <person name="Schwartz D.C."/>
            <person name="Wang Y."/>
            <person name="Chen S."/>
        </authorList>
    </citation>
    <scope>NUCLEOTIDE SEQUENCE [LARGE SCALE GENOMIC DNA]</scope>
    <source>
        <strain evidence="10 11">ZZ0214-1</strain>
    </source>
</reference>
<comment type="pathway">
    <text evidence="2">Secondary metabolite biosynthesis.</text>
</comment>
<keyword evidence="11" id="KW-1185">Reference proteome</keyword>
<dbReference type="PRINTS" id="PR00463">
    <property type="entry name" value="EP450I"/>
</dbReference>
<feature type="binding site" description="axial binding residue" evidence="8">
    <location>
        <position position="509"/>
    </location>
    <ligand>
        <name>heme</name>
        <dbReference type="ChEBI" id="CHEBI:30413"/>
    </ligand>
    <ligandPart>
        <name>Fe</name>
        <dbReference type="ChEBI" id="CHEBI:18248"/>
    </ligandPart>
</feature>
<comment type="caution">
    <text evidence="10">The sequence shown here is derived from an EMBL/GenBank/DDBJ whole genome shotgun (WGS) entry which is preliminary data.</text>
</comment>
<dbReference type="InterPro" id="IPR050121">
    <property type="entry name" value="Cytochrome_P450_monoxygenase"/>
</dbReference>
<proteinExistence type="inferred from homology"/>
<dbReference type="OrthoDB" id="6692864at2759"/>
<feature type="transmembrane region" description="Helical" evidence="9">
    <location>
        <begin position="31"/>
        <end position="50"/>
    </location>
</feature>
<comment type="similarity">
    <text evidence="3">Belongs to the cytochrome P450 family.</text>
</comment>
<feature type="transmembrane region" description="Helical" evidence="9">
    <location>
        <begin position="62"/>
        <end position="82"/>
    </location>
</feature>
<sequence>MTANNGSSSAFGIAVVLGLAAHQVFRKYETYNIGVHAAILFAPPVLLTLLAHSAQPTLPHALLANVATYLTTLVLSVLVYRISPVHPLARYPGPLGCKLSKFWLATRCISGFQHHYIKSLHEQYGDVVRIGPNEVSIRDSTVLNALLGTSGLPKGPHFIGRMLNNKGLPMVGIQDTETHLRRRKNWNRGMGPAALREYEPLIAKRARELVERLEEHAGGVVTIGNWFNFFSHDFMSDMAFGGGSELLQAGNDRGNVWSVLEEAMFIATFFGHMPWLGVYVGKIPAATGNLVVLLNNCVKCTTARLTRGSEKKDLFHYLNNEDLPDKPPAPVQHLVDDGILAIIAGADTTSIALTSVAHCLLAHPDVYARLQAEVDRFYPAGADALDTTHHRDMPYLTAVINETLRVFPPVPGGSQRYVRPDGKAVVVGNLVLPPGTMVWPHVYSHHLDPRNFAPHTTSFWPERWLLASGDPSLSLSPSDPAARGVSASSPEFRHDEAGFIPFSVGPMNCVGKTLAMQEMRMVLCAVLQKFRMRAGEGEGEGWDPRTYEANYRDYFTAQRPELPVVLELR</sequence>
<evidence type="ECO:0000313" key="10">
    <source>
        <dbReference type="EMBL" id="PIL25581.1"/>
    </source>
</evidence>
<evidence type="ECO:0000256" key="9">
    <source>
        <dbReference type="SAM" id="Phobius"/>
    </source>
</evidence>
<name>A0A2G8RVP1_9APHY</name>
<organism evidence="10 11">
    <name type="scientific">Ganoderma sinense ZZ0214-1</name>
    <dbReference type="NCBI Taxonomy" id="1077348"/>
    <lineage>
        <taxon>Eukaryota</taxon>
        <taxon>Fungi</taxon>
        <taxon>Dikarya</taxon>
        <taxon>Basidiomycota</taxon>
        <taxon>Agaricomycotina</taxon>
        <taxon>Agaricomycetes</taxon>
        <taxon>Polyporales</taxon>
        <taxon>Polyporaceae</taxon>
        <taxon>Ganoderma</taxon>
    </lineage>
</organism>
<dbReference type="Gene3D" id="1.10.630.10">
    <property type="entry name" value="Cytochrome P450"/>
    <property type="match status" value="1"/>
</dbReference>
<evidence type="ECO:0000256" key="4">
    <source>
        <dbReference type="ARBA" id="ARBA00022723"/>
    </source>
</evidence>
<evidence type="ECO:0000256" key="5">
    <source>
        <dbReference type="ARBA" id="ARBA00023002"/>
    </source>
</evidence>
<comment type="cofactor">
    <cofactor evidence="1 8">
        <name>heme</name>
        <dbReference type="ChEBI" id="CHEBI:30413"/>
    </cofactor>
</comment>
<dbReference type="Proteomes" id="UP000230002">
    <property type="component" value="Unassembled WGS sequence"/>
</dbReference>
<evidence type="ECO:0000256" key="7">
    <source>
        <dbReference type="ARBA" id="ARBA00023033"/>
    </source>
</evidence>
<evidence type="ECO:0000256" key="6">
    <source>
        <dbReference type="ARBA" id="ARBA00023004"/>
    </source>
</evidence>
<keyword evidence="7" id="KW-0503">Monooxygenase</keyword>
<dbReference type="GO" id="GO:0016705">
    <property type="term" value="F:oxidoreductase activity, acting on paired donors, with incorporation or reduction of molecular oxygen"/>
    <property type="evidence" value="ECO:0007669"/>
    <property type="project" value="InterPro"/>
</dbReference>
<dbReference type="InterPro" id="IPR002401">
    <property type="entry name" value="Cyt_P450_E_grp-I"/>
</dbReference>
<dbReference type="AlphaFoldDB" id="A0A2G8RVP1"/>
<evidence type="ECO:0000313" key="11">
    <source>
        <dbReference type="Proteomes" id="UP000230002"/>
    </source>
</evidence>
<dbReference type="InterPro" id="IPR036396">
    <property type="entry name" value="Cyt_P450_sf"/>
</dbReference>
<evidence type="ECO:0000256" key="3">
    <source>
        <dbReference type="ARBA" id="ARBA00010617"/>
    </source>
</evidence>
<dbReference type="GO" id="GO:0005506">
    <property type="term" value="F:iron ion binding"/>
    <property type="evidence" value="ECO:0007669"/>
    <property type="project" value="InterPro"/>
</dbReference>
<dbReference type="GO" id="GO:0004497">
    <property type="term" value="F:monooxygenase activity"/>
    <property type="evidence" value="ECO:0007669"/>
    <property type="project" value="UniProtKB-KW"/>
</dbReference>